<dbReference type="PROSITE" id="PS01102">
    <property type="entry name" value="ZF_DKSA_1"/>
    <property type="match status" value="1"/>
</dbReference>
<dbReference type="InterPro" id="IPR037187">
    <property type="entry name" value="DnaK_N"/>
</dbReference>
<evidence type="ECO:0000256" key="4">
    <source>
        <dbReference type="PROSITE-ProRule" id="PRU00510"/>
    </source>
</evidence>
<comment type="caution">
    <text evidence="6">The sequence shown here is derived from an EMBL/GenBank/DDBJ whole genome shotgun (WGS) entry which is preliminary data.</text>
</comment>
<dbReference type="PANTHER" id="PTHR33823:SF4">
    <property type="entry name" value="GENERAL STRESS PROTEIN 16O"/>
    <property type="match status" value="1"/>
</dbReference>
<dbReference type="Proteomes" id="UP000316095">
    <property type="component" value="Unassembled WGS sequence"/>
</dbReference>
<dbReference type="GO" id="GO:0008270">
    <property type="term" value="F:zinc ion binding"/>
    <property type="evidence" value="ECO:0007669"/>
    <property type="project" value="UniProtKB-KW"/>
</dbReference>
<keyword evidence="3" id="KW-0862">Zinc</keyword>
<evidence type="ECO:0000256" key="3">
    <source>
        <dbReference type="ARBA" id="ARBA00022833"/>
    </source>
</evidence>
<evidence type="ECO:0000256" key="2">
    <source>
        <dbReference type="ARBA" id="ARBA00022771"/>
    </source>
</evidence>
<dbReference type="OrthoDB" id="9811543at2"/>
<dbReference type="InterPro" id="IPR020458">
    <property type="entry name" value="Znf_DskA_TraR_CS"/>
</dbReference>
<evidence type="ECO:0000313" key="7">
    <source>
        <dbReference type="Proteomes" id="UP000316095"/>
    </source>
</evidence>
<protein>
    <submittedName>
        <fullName evidence="6">General stress protein 16O</fullName>
    </submittedName>
</protein>
<sequence>MTRTDRLQKLKVNLLSRRDELRRRSGRSYDSKSSNDSAIGDAADIAQYNEMSDLNSHLISMEADELSEIENALKKFHNDSYGICEVTGKPIPIARLEAMPLTRYSVEAQRESERQAMV</sequence>
<evidence type="ECO:0000259" key="5">
    <source>
        <dbReference type="Pfam" id="PF01258"/>
    </source>
</evidence>
<dbReference type="PANTHER" id="PTHR33823">
    <property type="entry name" value="RNA POLYMERASE-BINDING TRANSCRIPTION FACTOR DKSA-RELATED"/>
    <property type="match status" value="1"/>
</dbReference>
<keyword evidence="7" id="KW-1185">Reference proteome</keyword>
<organism evidence="6 7">
    <name type="scientific">Rubinisphaera italica</name>
    <dbReference type="NCBI Taxonomy" id="2527969"/>
    <lineage>
        <taxon>Bacteria</taxon>
        <taxon>Pseudomonadati</taxon>
        <taxon>Planctomycetota</taxon>
        <taxon>Planctomycetia</taxon>
        <taxon>Planctomycetales</taxon>
        <taxon>Planctomycetaceae</taxon>
        <taxon>Rubinisphaera</taxon>
    </lineage>
</organism>
<gene>
    <name evidence="6" type="primary">yocK</name>
    <name evidence="6" type="ORF">Pan54_10280</name>
</gene>
<accession>A0A5C5XC24</accession>
<dbReference type="Gene3D" id="1.20.120.910">
    <property type="entry name" value="DksA, coiled-coil domain"/>
    <property type="match status" value="1"/>
</dbReference>
<evidence type="ECO:0000313" key="6">
    <source>
        <dbReference type="EMBL" id="TWT60314.1"/>
    </source>
</evidence>
<dbReference type="RefSeq" id="WP_146502455.1">
    <property type="nucleotide sequence ID" value="NZ_SJPG01000001.1"/>
</dbReference>
<dbReference type="InterPro" id="IPR000962">
    <property type="entry name" value="Znf_DskA_TraR"/>
</dbReference>
<keyword evidence="2" id="KW-0863">Zinc-finger</keyword>
<feature type="zinc finger region" description="dksA C4-type" evidence="4">
    <location>
        <begin position="84"/>
        <end position="108"/>
    </location>
</feature>
<dbReference type="SUPFAM" id="SSF57716">
    <property type="entry name" value="Glucocorticoid receptor-like (DNA-binding domain)"/>
    <property type="match status" value="1"/>
</dbReference>
<keyword evidence="1" id="KW-0479">Metal-binding</keyword>
<reference evidence="6 7" key="1">
    <citation type="submission" date="2019-02" db="EMBL/GenBank/DDBJ databases">
        <title>Deep-cultivation of Planctomycetes and their phenomic and genomic characterization uncovers novel biology.</title>
        <authorList>
            <person name="Wiegand S."/>
            <person name="Jogler M."/>
            <person name="Boedeker C."/>
            <person name="Pinto D."/>
            <person name="Vollmers J."/>
            <person name="Rivas-Marin E."/>
            <person name="Kohn T."/>
            <person name="Peeters S.H."/>
            <person name="Heuer A."/>
            <person name="Rast P."/>
            <person name="Oberbeckmann S."/>
            <person name="Bunk B."/>
            <person name="Jeske O."/>
            <person name="Meyerdierks A."/>
            <person name="Storesund J.E."/>
            <person name="Kallscheuer N."/>
            <person name="Luecker S."/>
            <person name="Lage O.M."/>
            <person name="Pohl T."/>
            <person name="Merkel B.J."/>
            <person name="Hornburger P."/>
            <person name="Mueller R.-W."/>
            <person name="Bruemmer F."/>
            <person name="Labrenz M."/>
            <person name="Spormann A.M."/>
            <person name="Op Den Camp H."/>
            <person name="Overmann J."/>
            <person name="Amann R."/>
            <person name="Jetten M.S.M."/>
            <person name="Mascher T."/>
            <person name="Medema M.H."/>
            <person name="Devos D.P."/>
            <person name="Kaster A.-K."/>
            <person name="Ovreas L."/>
            <person name="Rohde M."/>
            <person name="Galperin M.Y."/>
            <person name="Jogler C."/>
        </authorList>
    </citation>
    <scope>NUCLEOTIDE SEQUENCE [LARGE SCALE GENOMIC DNA]</scope>
    <source>
        <strain evidence="6 7">Pan54</strain>
    </source>
</reference>
<feature type="domain" description="Zinc finger DksA/TraR C4-type" evidence="5">
    <location>
        <begin position="80"/>
        <end position="114"/>
    </location>
</feature>
<dbReference type="PROSITE" id="PS51128">
    <property type="entry name" value="ZF_DKSA_2"/>
    <property type="match status" value="1"/>
</dbReference>
<evidence type="ECO:0000256" key="1">
    <source>
        <dbReference type="ARBA" id="ARBA00022723"/>
    </source>
</evidence>
<dbReference type="Pfam" id="PF01258">
    <property type="entry name" value="zf-dskA_traR"/>
    <property type="match status" value="1"/>
</dbReference>
<dbReference type="SUPFAM" id="SSF109635">
    <property type="entry name" value="DnaK suppressor protein DksA, alpha-hairpin domain"/>
    <property type="match status" value="1"/>
</dbReference>
<dbReference type="EMBL" id="SJPG01000001">
    <property type="protein sequence ID" value="TWT60314.1"/>
    <property type="molecule type" value="Genomic_DNA"/>
</dbReference>
<proteinExistence type="predicted"/>
<name>A0A5C5XC24_9PLAN</name>
<dbReference type="AlphaFoldDB" id="A0A5C5XC24"/>